<dbReference type="Pfam" id="PF07045">
    <property type="entry name" value="DUF1330"/>
    <property type="match status" value="1"/>
</dbReference>
<dbReference type="InterPro" id="IPR010753">
    <property type="entry name" value="DUF1330"/>
</dbReference>
<dbReference type="PANTHER" id="PTHR41521:SF4">
    <property type="entry name" value="BLR0684 PROTEIN"/>
    <property type="match status" value="1"/>
</dbReference>
<name>A0ABV4GW26_9BRAD</name>
<gene>
    <name evidence="2" type="ORF">ABH992_007694</name>
</gene>
<dbReference type="Proteomes" id="UP001565474">
    <property type="component" value="Unassembled WGS sequence"/>
</dbReference>
<reference evidence="2 3" key="1">
    <citation type="submission" date="2024-07" db="EMBL/GenBank/DDBJ databases">
        <title>Genomic Encyclopedia of Type Strains, Phase V (KMG-V): Genome sequencing to study the core and pangenomes of soil and plant-associated prokaryotes.</title>
        <authorList>
            <person name="Whitman W."/>
        </authorList>
    </citation>
    <scope>NUCLEOTIDE SEQUENCE [LARGE SCALE GENOMIC DNA]</scope>
    <source>
        <strain evidence="2 3">USDA 222</strain>
    </source>
</reference>
<dbReference type="PANTHER" id="PTHR41521">
    <property type="match status" value="1"/>
</dbReference>
<accession>A0ABV4GW26</accession>
<dbReference type="InterPro" id="IPR011008">
    <property type="entry name" value="Dimeric_a/b-barrel"/>
</dbReference>
<feature type="domain" description="DUF1330" evidence="1">
    <location>
        <begin position="2"/>
        <end position="94"/>
    </location>
</feature>
<comment type="caution">
    <text evidence="2">The sequence shown here is derived from an EMBL/GenBank/DDBJ whole genome shotgun (WGS) entry which is preliminary data.</text>
</comment>
<dbReference type="RefSeq" id="WP_036033578.1">
    <property type="nucleotide sequence ID" value="NZ_JBGBYD010000002.1"/>
</dbReference>
<sequence length="96" mass="10873">MKAYLVLDLSVNDYAEFKTYIAEVPVFIAKHAGRYIVRGVEPTTIEGDWAPERLVIIEFADREKAQAFLDDPDIQPLFKLRQATTTSRLLLADGCI</sequence>
<evidence type="ECO:0000313" key="3">
    <source>
        <dbReference type="Proteomes" id="UP001565474"/>
    </source>
</evidence>
<evidence type="ECO:0000313" key="2">
    <source>
        <dbReference type="EMBL" id="MEY9475295.1"/>
    </source>
</evidence>
<organism evidence="2 3">
    <name type="scientific">Bradyrhizobium yuanmingense</name>
    <dbReference type="NCBI Taxonomy" id="108015"/>
    <lineage>
        <taxon>Bacteria</taxon>
        <taxon>Pseudomonadati</taxon>
        <taxon>Pseudomonadota</taxon>
        <taxon>Alphaproteobacteria</taxon>
        <taxon>Hyphomicrobiales</taxon>
        <taxon>Nitrobacteraceae</taxon>
        <taxon>Bradyrhizobium</taxon>
    </lineage>
</organism>
<protein>
    <submittedName>
        <fullName evidence="2">Uncharacterized protein (DUF1330 family)</fullName>
    </submittedName>
</protein>
<evidence type="ECO:0000259" key="1">
    <source>
        <dbReference type="Pfam" id="PF07045"/>
    </source>
</evidence>
<dbReference type="EMBL" id="JBGBZN010000002">
    <property type="protein sequence ID" value="MEY9475295.1"/>
    <property type="molecule type" value="Genomic_DNA"/>
</dbReference>
<dbReference type="SUPFAM" id="SSF54909">
    <property type="entry name" value="Dimeric alpha+beta barrel"/>
    <property type="match status" value="1"/>
</dbReference>
<keyword evidence="3" id="KW-1185">Reference proteome</keyword>
<proteinExistence type="predicted"/>
<dbReference type="Gene3D" id="3.30.70.100">
    <property type="match status" value="1"/>
</dbReference>